<evidence type="ECO:0000259" key="5">
    <source>
        <dbReference type="Pfam" id="PF01509"/>
    </source>
</evidence>
<dbReference type="EMBL" id="JALNTZ010001925">
    <property type="protein sequence ID" value="KAJ3621785.1"/>
    <property type="molecule type" value="Genomic_DNA"/>
</dbReference>
<dbReference type="GO" id="GO:0006400">
    <property type="term" value="P:tRNA modification"/>
    <property type="evidence" value="ECO:0007669"/>
    <property type="project" value="TreeGrafter"/>
</dbReference>
<evidence type="ECO:0000313" key="6">
    <source>
        <dbReference type="EMBL" id="KAJ3621785.1"/>
    </source>
</evidence>
<dbReference type="GO" id="GO:1990481">
    <property type="term" value="P:mRNA pseudouridine synthesis"/>
    <property type="evidence" value="ECO:0007669"/>
    <property type="project" value="TreeGrafter"/>
</dbReference>
<comment type="similarity">
    <text evidence="1">Belongs to the pseudouridine synthase TruB family.</text>
</comment>
<dbReference type="Proteomes" id="UP001168821">
    <property type="component" value="Unassembled WGS sequence"/>
</dbReference>
<feature type="domain" description="Pseudouridine synthase II N-terminal" evidence="5">
    <location>
        <begin position="3"/>
        <end position="103"/>
    </location>
</feature>
<evidence type="ECO:0000256" key="1">
    <source>
        <dbReference type="ARBA" id="ARBA00008999"/>
    </source>
</evidence>
<reference evidence="6" key="1">
    <citation type="journal article" date="2023" name="G3 (Bethesda)">
        <title>Whole genome assemblies of Zophobas morio and Tenebrio molitor.</title>
        <authorList>
            <person name="Kaur S."/>
            <person name="Stinson S.A."/>
            <person name="diCenzo G.C."/>
        </authorList>
    </citation>
    <scope>NUCLEOTIDE SEQUENCE</scope>
    <source>
        <strain evidence="6">QUZm001</strain>
    </source>
</reference>
<dbReference type="EC" id="5.4.99.25" evidence="2"/>
<evidence type="ECO:0000256" key="3">
    <source>
        <dbReference type="ARBA" id="ARBA00022694"/>
    </source>
</evidence>
<dbReference type="GO" id="GO:0005634">
    <property type="term" value="C:nucleus"/>
    <property type="evidence" value="ECO:0007669"/>
    <property type="project" value="TreeGrafter"/>
</dbReference>
<name>A0AA38HJM0_9CUCU</name>
<organism evidence="6 7">
    <name type="scientific">Zophobas morio</name>
    <dbReference type="NCBI Taxonomy" id="2755281"/>
    <lineage>
        <taxon>Eukaryota</taxon>
        <taxon>Metazoa</taxon>
        <taxon>Ecdysozoa</taxon>
        <taxon>Arthropoda</taxon>
        <taxon>Hexapoda</taxon>
        <taxon>Insecta</taxon>
        <taxon>Pterygota</taxon>
        <taxon>Neoptera</taxon>
        <taxon>Endopterygota</taxon>
        <taxon>Coleoptera</taxon>
        <taxon>Polyphaga</taxon>
        <taxon>Cucujiformia</taxon>
        <taxon>Tenebrionidae</taxon>
        <taxon>Zophobas</taxon>
    </lineage>
</organism>
<keyword evidence="3" id="KW-0819">tRNA processing</keyword>
<evidence type="ECO:0000313" key="7">
    <source>
        <dbReference type="Proteomes" id="UP001168821"/>
    </source>
</evidence>
<keyword evidence="7" id="KW-1185">Reference proteome</keyword>
<keyword evidence="4" id="KW-0413">Isomerase</keyword>
<dbReference type="GO" id="GO:0160148">
    <property type="term" value="F:tRNA pseudouridine(55) synthase activity"/>
    <property type="evidence" value="ECO:0007669"/>
    <property type="project" value="UniProtKB-EC"/>
</dbReference>
<comment type="caution">
    <text evidence="6">The sequence shown here is derived from an EMBL/GenBank/DDBJ whole genome shotgun (WGS) entry which is preliminary data.</text>
</comment>
<gene>
    <name evidence="6" type="ORF">Zmor_004508</name>
</gene>
<dbReference type="Gene3D" id="3.30.2350.10">
    <property type="entry name" value="Pseudouridine synthase"/>
    <property type="match status" value="1"/>
</dbReference>
<dbReference type="AlphaFoldDB" id="A0AA38HJM0"/>
<dbReference type="InterPro" id="IPR014780">
    <property type="entry name" value="tRNA_psdUridine_synth_TruB"/>
</dbReference>
<dbReference type="InterPro" id="IPR002501">
    <property type="entry name" value="PsdUridine_synth_N"/>
</dbReference>
<dbReference type="GO" id="GO:0003723">
    <property type="term" value="F:RNA binding"/>
    <property type="evidence" value="ECO:0007669"/>
    <property type="project" value="InterPro"/>
</dbReference>
<evidence type="ECO:0000256" key="4">
    <source>
        <dbReference type="ARBA" id="ARBA00023235"/>
    </source>
</evidence>
<dbReference type="PANTHER" id="PTHR13767:SF2">
    <property type="entry name" value="PSEUDOURIDYLATE SYNTHASE TRUB1"/>
    <property type="match status" value="1"/>
</dbReference>
<proteinExistence type="inferred from homology"/>
<evidence type="ECO:0000256" key="2">
    <source>
        <dbReference type="ARBA" id="ARBA00012787"/>
    </source>
</evidence>
<dbReference type="SUPFAM" id="SSF55120">
    <property type="entry name" value="Pseudouridine synthase"/>
    <property type="match status" value="1"/>
</dbReference>
<sequence length="214" mass="24432">MFVQTDTFDITGKVLEEMAPFKISVKDIKKVVADFNGYMYDQYPPIYSAIKVNGKKLYEYARKNQDVEIVPRTVTINACEFVEFDAKNNELTLDVTCSKGTYIRSFVNDFMKRLDAIGTVKNLCRTKSGNFLLSEAIEVDDITEDKMYSLYDALMMIQFPQILYHQKKDITQGKPINIVTNNANEVVAIVNDKQEVLAIYKRAAQGLYVCVRGL</sequence>
<dbReference type="Pfam" id="PF01509">
    <property type="entry name" value="TruB_N"/>
    <property type="match status" value="1"/>
</dbReference>
<accession>A0AA38HJM0</accession>
<protein>
    <recommendedName>
        <fullName evidence="2">tRNA pseudouridine(55) synthase</fullName>
        <ecNumber evidence="2">5.4.99.25</ecNumber>
    </recommendedName>
</protein>
<dbReference type="PANTHER" id="PTHR13767">
    <property type="entry name" value="TRNA-PSEUDOURIDINE SYNTHASE"/>
    <property type="match status" value="1"/>
</dbReference>
<dbReference type="InterPro" id="IPR020103">
    <property type="entry name" value="PsdUridine_synth_cat_dom_sf"/>
</dbReference>